<protein>
    <recommendedName>
        <fullName evidence="5">RDD family protein</fullName>
    </recommendedName>
</protein>
<feature type="transmembrane region" description="Helical" evidence="2">
    <location>
        <begin position="12"/>
        <end position="32"/>
    </location>
</feature>
<keyword evidence="2" id="KW-0472">Membrane</keyword>
<dbReference type="RefSeq" id="WP_193517711.1">
    <property type="nucleotide sequence ID" value="NZ_BMXL01000006.1"/>
</dbReference>
<gene>
    <name evidence="3" type="ORF">GCM10007147_17390</name>
</gene>
<dbReference type="AlphaFoldDB" id="A0A919CH58"/>
<evidence type="ECO:0000313" key="3">
    <source>
        <dbReference type="EMBL" id="GHD22744.1"/>
    </source>
</evidence>
<feature type="transmembrane region" description="Helical" evidence="2">
    <location>
        <begin position="282"/>
        <end position="304"/>
    </location>
</feature>
<reference evidence="3 4" key="1">
    <citation type="journal article" date="2014" name="Int. J. Syst. Evol. Microbiol.">
        <title>Complete genome sequence of Corynebacterium casei LMG S-19264T (=DSM 44701T), isolated from a smear-ripened cheese.</title>
        <authorList>
            <consortium name="US DOE Joint Genome Institute (JGI-PGF)"/>
            <person name="Walter F."/>
            <person name="Albersmeier A."/>
            <person name="Kalinowski J."/>
            <person name="Ruckert C."/>
        </authorList>
    </citation>
    <scope>NUCLEOTIDE SEQUENCE [LARGE SCALE GENOMIC DNA]</scope>
    <source>
        <strain evidence="3 4">KCTC 19473</strain>
    </source>
</reference>
<proteinExistence type="predicted"/>
<feature type="transmembrane region" description="Helical" evidence="2">
    <location>
        <begin position="233"/>
        <end position="252"/>
    </location>
</feature>
<sequence>MGRPFDTGGPAAVEAAVALVPLLVVAGAALYLRAQHTRYGPMTGLPGQLTLLALYSGTALVAYAVWPLPTHTDGLCVRTAEPAAPPASGHGLTELALVAAVFLPVGLLARHRFRRGPLTTLALGTALSLAVGAVRGTGLLGVYPCAYAETSWLLVAMGVLGTLLGWLTARLALGTGPGRLARGWPGAVPDSAVPGLARRLLSGLVDLGLWWFGAASALALVRLWTDWEPSPEAAGTVLPAVAVVGAAVLPQLRRDRTTPGGAALHLGLAEARSTHSAARWRVLVRALLLPLPVAMALVLAPLWLAPVLVAVHTSTALLRPDRAGLADLATGTRVTTRATLTGTLPTRLVRHREPGPAPAGAGTGSGTAPGR</sequence>
<feature type="compositionally biased region" description="Gly residues" evidence="1">
    <location>
        <begin position="361"/>
        <end position="371"/>
    </location>
</feature>
<dbReference type="EMBL" id="BMXL01000006">
    <property type="protein sequence ID" value="GHD22744.1"/>
    <property type="molecule type" value="Genomic_DNA"/>
</dbReference>
<comment type="caution">
    <text evidence="3">The sequence shown here is derived from an EMBL/GenBank/DDBJ whole genome shotgun (WGS) entry which is preliminary data.</text>
</comment>
<evidence type="ECO:0000256" key="1">
    <source>
        <dbReference type="SAM" id="MobiDB-lite"/>
    </source>
</evidence>
<organism evidence="3 4">
    <name type="scientific">Nocardiopsis kunsanensis</name>
    <dbReference type="NCBI Taxonomy" id="141693"/>
    <lineage>
        <taxon>Bacteria</taxon>
        <taxon>Bacillati</taxon>
        <taxon>Actinomycetota</taxon>
        <taxon>Actinomycetes</taxon>
        <taxon>Streptosporangiales</taxon>
        <taxon>Nocardiopsidaceae</taxon>
        <taxon>Nocardiopsis</taxon>
    </lineage>
</organism>
<feature type="transmembrane region" description="Helical" evidence="2">
    <location>
        <begin position="86"/>
        <end position="109"/>
    </location>
</feature>
<keyword evidence="2" id="KW-1133">Transmembrane helix</keyword>
<feature type="transmembrane region" description="Helical" evidence="2">
    <location>
        <begin position="152"/>
        <end position="173"/>
    </location>
</feature>
<feature type="transmembrane region" description="Helical" evidence="2">
    <location>
        <begin position="121"/>
        <end position="140"/>
    </location>
</feature>
<keyword evidence="4" id="KW-1185">Reference proteome</keyword>
<dbReference type="Proteomes" id="UP000654947">
    <property type="component" value="Unassembled WGS sequence"/>
</dbReference>
<accession>A0A919CH58</accession>
<feature type="region of interest" description="Disordered" evidence="1">
    <location>
        <begin position="349"/>
        <end position="371"/>
    </location>
</feature>
<evidence type="ECO:0008006" key="5">
    <source>
        <dbReference type="Google" id="ProtNLM"/>
    </source>
</evidence>
<evidence type="ECO:0000256" key="2">
    <source>
        <dbReference type="SAM" id="Phobius"/>
    </source>
</evidence>
<name>A0A919CH58_9ACTN</name>
<evidence type="ECO:0000313" key="4">
    <source>
        <dbReference type="Proteomes" id="UP000654947"/>
    </source>
</evidence>
<keyword evidence="2" id="KW-0812">Transmembrane</keyword>
<feature type="transmembrane region" description="Helical" evidence="2">
    <location>
        <begin position="44"/>
        <end position="66"/>
    </location>
</feature>
<feature type="transmembrane region" description="Helical" evidence="2">
    <location>
        <begin position="200"/>
        <end position="221"/>
    </location>
</feature>